<dbReference type="InterPro" id="IPR036291">
    <property type="entry name" value="NAD(P)-bd_dom_sf"/>
</dbReference>
<evidence type="ECO:0000256" key="7">
    <source>
        <dbReference type="RuleBase" id="RU000437"/>
    </source>
</evidence>
<evidence type="ECO:0000259" key="10">
    <source>
        <dbReference type="Pfam" id="PF07479"/>
    </source>
</evidence>
<evidence type="ECO:0000313" key="12">
    <source>
        <dbReference type="Proteomes" id="UP000002875"/>
    </source>
</evidence>
<comment type="similarity">
    <text evidence="1 7">Belongs to the NAD-dependent glycerol-3-phosphate dehydrogenase family.</text>
</comment>
<protein>
    <recommendedName>
        <fullName evidence="8">Glycerol-3-phosphate dehydrogenase</fullName>
        <ecNumber evidence="8">1.1.1.94</ecNumber>
    </recommendedName>
</protein>
<dbReference type="PIRSF" id="PIRSF000114">
    <property type="entry name" value="Glycerol-3-P_dh"/>
    <property type="match status" value="1"/>
</dbReference>
<organism evidence="11 12">
    <name type="scientific">Emticicia oligotrophica (strain DSM 17448 / CIP 109782 / MTCC 6937 / GPTSA100-15)</name>
    <dbReference type="NCBI Taxonomy" id="929562"/>
    <lineage>
        <taxon>Bacteria</taxon>
        <taxon>Pseudomonadati</taxon>
        <taxon>Bacteroidota</taxon>
        <taxon>Cytophagia</taxon>
        <taxon>Cytophagales</taxon>
        <taxon>Leadbetterellaceae</taxon>
        <taxon>Emticicia</taxon>
    </lineage>
</organism>
<dbReference type="NCBIfam" id="NF000940">
    <property type="entry name" value="PRK00094.1-2"/>
    <property type="match status" value="1"/>
</dbReference>
<dbReference type="InterPro" id="IPR013328">
    <property type="entry name" value="6PGD_dom2"/>
</dbReference>
<keyword evidence="4" id="KW-0443">Lipid metabolism</keyword>
<gene>
    <name evidence="11" type="ordered locus">Emtol_2487</name>
</gene>
<dbReference type="InterPro" id="IPR006109">
    <property type="entry name" value="G3P_DH_NAD-dep_C"/>
</dbReference>
<keyword evidence="12" id="KW-1185">Reference proteome</keyword>
<comment type="catalytic activity">
    <reaction evidence="8">
        <text>sn-glycerol 3-phosphate + NADP(+) = dihydroxyacetone phosphate + NADPH + H(+)</text>
        <dbReference type="Rhea" id="RHEA:11096"/>
        <dbReference type="ChEBI" id="CHEBI:15378"/>
        <dbReference type="ChEBI" id="CHEBI:57597"/>
        <dbReference type="ChEBI" id="CHEBI:57642"/>
        <dbReference type="ChEBI" id="CHEBI:57783"/>
        <dbReference type="ChEBI" id="CHEBI:58349"/>
        <dbReference type="EC" id="1.1.1.94"/>
    </reaction>
</comment>
<feature type="domain" description="Glycerol-3-phosphate dehydrogenase NAD-dependent N-terminal" evidence="9">
    <location>
        <begin position="2"/>
        <end position="160"/>
    </location>
</feature>
<evidence type="ECO:0000256" key="4">
    <source>
        <dbReference type="ARBA" id="ARBA00023098"/>
    </source>
</evidence>
<evidence type="ECO:0000259" key="9">
    <source>
        <dbReference type="Pfam" id="PF01210"/>
    </source>
</evidence>
<keyword evidence="5" id="KW-0594">Phospholipid biosynthesis</keyword>
<evidence type="ECO:0000256" key="2">
    <source>
        <dbReference type="ARBA" id="ARBA00022516"/>
    </source>
</evidence>
<dbReference type="Gene3D" id="1.10.1040.10">
    <property type="entry name" value="N-(1-d-carboxylethyl)-l-norvaline Dehydrogenase, domain 2"/>
    <property type="match status" value="1"/>
</dbReference>
<dbReference type="EC" id="1.1.1.94" evidence="8"/>
<dbReference type="Pfam" id="PF07479">
    <property type="entry name" value="NAD_Gly3P_dh_C"/>
    <property type="match status" value="1"/>
</dbReference>
<dbReference type="NCBIfam" id="NF000942">
    <property type="entry name" value="PRK00094.1-4"/>
    <property type="match status" value="1"/>
</dbReference>
<dbReference type="InterPro" id="IPR008927">
    <property type="entry name" value="6-PGluconate_DH-like_C_sf"/>
</dbReference>
<feature type="domain" description="Glycerol-3-phosphate dehydrogenase NAD-dependent C-terminal" evidence="10">
    <location>
        <begin position="180"/>
        <end position="318"/>
    </location>
</feature>
<reference evidence="11 12" key="1">
    <citation type="submission" date="2011-07" db="EMBL/GenBank/DDBJ databases">
        <title>The complete genome of chromosome of Emticicia oligotrophica DSM 17448.</title>
        <authorList>
            <consortium name="US DOE Joint Genome Institute (JGI-PGF)"/>
            <person name="Lucas S."/>
            <person name="Han J."/>
            <person name="Lapidus A."/>
            <person name="Bruce D."/>
            <person name="Goodwin L."/>
            <person name="Pitluck S."/>
            <person name="Peters L."/>
            <person name="Kyrpides N."/>
            <person name="Mavromatis K."/>
            <person name="Ivanova N."/>
            <person name="Ovchinnikova G."/>
            <person name="Teshima H."/>
            <person name="Detter J.C."/>
            <person name="Tapia R."/>
            <person name="Han C."/>
            <person name="Land M."/>
            <person name="Hauser L."/>
            <person name="Markowitz V."/>
            <person name="Cheng J.-F."/>
            <person name="Hugenholtz P."/>
            <person name="Woyke T."/>
            <person name="Wu D."/>
            <person name="Tindall B."/>
            <person name="Pomrenke H."/>
            <person name="Brambilla E."/>
            <person name="Klenk H.-P."/>
            <person name="Eisen J.A."/>
        </authorList>
    </citation>
    <scope>NUCLEOTIDE SEQUENCE [LARGE SCALE GENOMIC DNA]</scope>
    <source>
        <strain evidence="11 12">DSM 17448</strain>
    </source>
</reference>
<dbReference type="InterPro" id="IPR006168">
    <property type="entry name" value="G3P_DH_NAD-dep"/>
</dbReference>
<dbReference type="PRINTS" id="PR00077">
    <property type="entry name" value="GPDHDRGNASE"/>
</dbReference>
<dbReference type="SUPFAM" id="SSF48179">
    <property type="entry name" value="6-phosphogluconate dehydrogenase C-terminal domain-like"/>
    <property type="match status" value="1"/>
</dbReference>
<sequence>MKITVIGGGSWATAIVKILSESNVQIKWWMRCAADVEHIKKHHHNPHYLSSVEVHPSKVKPYTNLKESLRGSDWVILAVPAAFVADALKSVSAVNLADKKIISAIKGMIPSTNQLVTDWLADNYEVSHHNMGIIAGPCHAEEVALEKQSYLTIASPNIELATEFAEIMRCRFVKTSVLGDIYGVEYAAVMKNIVALACGITHGLGGGDNFQAVMVANAMQEIKRVVDTIAPMERDLSASAYLGDLLVTAYSQFSRNRTFGNMIGRGYSVKAAQLEMNMIAEGYYAVKCIFEMMEKYTVDMPITDFAYQILYKNASLKKQFSILQDKLK</sequence>
<keyword evidence="2" id="KW-0444">Lipid biosynthesis</keyword>
<dbReference type="SUPFAM" id="SSF51735">
    <property type="entry name" value="NAD(P)-binding Rossmann-fold domains"/>
    <property type="match status" value="1"/>
</dbReference>
<dbReference type="Proteomes" id="UP000002875">
    <property type="component" value="Chromosome"/>
</dbReference>
<keyword evidence="3 7" id="KW-0560">Oxidoreductase</keyword>
<dbReference type="PANTHER" id="PTHR11728:SF1">
    <property type="entry name" value="GLYCEROL-3-PHOSPHATE DEHYDROGENASE [NAD(+)] 2, CHLOROPLASTIC"/>
    <property type="match status" value="1"/>
</dbReference>
<name>A0ABM5N2H0_EMTOG</name>
<keyword evidence="7" id="KW-0520">NAD</keyword>
<dbReference type="EMBL" id="CP002961">
    <property type="protein sequence ID" value="AFK03623.1"/>
    <property type="molecule type" value="Genomic_DNA"/>
</dbReference>
<dbReference type="InterPro" id="IPR011128">
    <property type="entry name" value="G3P_DH_NAD-dep_N"/>
</dbReference>
<evidence type="ECO:0000313" key="11">
    <source>
        <dbReference type="EMBL" id="AFK03623.1"/>
    </source>
</evidence>
<evidence type="ECO:0000256" key="1">
    <source>
        <dbReference type="ARBA" id="ARBA00011009"/>
    </source>
</evidence>
<evidence type="ECO:0000256" key="8">
    <source>
        <dbReference type="RuleBase" id="RU000439"/>
    </source>
</evidence>
<evidence type="ECO:0000256" key="6">
    <source>
        <dbReference type="ARBA" id="ARBA00023264"/>
    </source>
</evidence>
<dbReference type="Pfam" id="PF01210">
    <property type="entry name" value="NAD_Gly3P_dh_N"/>
    <property type="match status" value="1"/>
</dbReference>
<keyword evidence="6" id="KW-1208">Phospholipid metabolism</keyword>
<dbReference type="PANTHER" id="PTHR11728">
    <property type="entry name" value="GLYCEROL-3-PHOSPHATE DEHYDROGENASE"/>
    <property type="match status" value="1"/>
</dbReference>
<dbReference type="RefSeq" id="WP_015029320.1">
    <property type="nucleotide sequence ID" value="NC_018748.1"/>
</dbReference>
<dbReference type="Gene3D" id="3.40.50.720">
    <property type="entry name" value="NAD(P)-binding Rossmann-like Domain"/>
    <property type="match status" value="1"/>
</dbReference>
<accession>A0ABM5N2H0</accession>
<evidence type="ECO:0000256" key="5">
    <source>
        <dbReference type="ARBA" id="ARBA00023209"/>
    </source>
</evidence>
<evidence type="ECO:0000256" key="3">
    <source>
        <dbReference type="ARBA" id="ARBA00023002"/>
    </source>
</evidence>
<proteinExistence type="inferred from homology"/>